<comment type="caution">
    <text evidence="1">The sequence shown here is derived from an EMBL/GenBank/DDBJ whole genome shotgun (WGS) entry which is preliminary data.</text>
</comment>
<evidence type="ECO:0000313" key="2">
    <source>
        <dbReference type="Proteomes" id="UP000799754"/>
    </source>
</evidence>
<sequence length="137" mass="15595">MTFFNDCRVPASRCCVYGSMVQLRFQFSLPRLTTPQDQSETTRGTPIDPFPAFQGDSPSSWVDTVLNCLDKLMVKAHSHGIKLLISVHNYKAFGSWSASYSTIYTQYIPMFTSMRTNLRLGEFSYLISTPSMHVRFS</sequence>
<gene>
    <name evidence="1" type="ORF">BU25DRAFT_182486</name>
</gene>
<name>A0ACB6RQ60_9PLEO</name>
<proteinExistence type="predicted"/>
<reference evidence="1" key="1">
    <citation type="journal article" date="2020" name="Stud. Mycol.">
        <title>101 Dothideomycetes genomes: a test case for predicting lifestyles and emergence of pathogens.</title>
        <authorList>
            <person name="Haridas S."/>
            <person name="Albert R."/>
            <person name="Binder M."/>
            <person name="Bloem J."/>
            <person name="Labutti K."/>
            <person name="Salamov A."/>
            <person name="Andreopoulos B."/>
            <person name="Baker S."/>
            <person name="Barry K."/>
            <person name="Bills G."/>
            <person name="Bluhm B."/>
            <person name="Cannon C."/>
            <person name="Castanera R."/>
            <person name="Culley D."/>
            <person name="Daum C."/>
            <person name="Ezra D."/>
            <person name="Gonzalez J."/>
            <person name="Henrissat B."/>
            <person name="Kuo A."/>
            <person name="Liang C."/>
            <person name="Lipzen A."/>
            <person name="Lutzoni F."/>
            <person name="Magnuson J."/>
            <person name="Mondo S."/>
            <person name="Nolan M."/>
            <person name="Ohm R."/>
            <person name="Pangilinan J."/>
            <person name="Park H.-J."/>
            <person name="Ramirez L."/>
            <person name="Alfaro M."/>
            <person name="Sun H."/>
            <person name="Tritt A."/>
            <person name="Yoshinaga Y."/>
            <person name="Zwiers L.-H."/>
            <person name="Turgeon B."/>
            <person name="Goodwin S."/>
            <person name="Spatafora J."/>
            <person name="Crous P."/>
            <person name="Grigoriev I."/>
        </authorList>
    </citation>
    <scope>NUCLEOTIDE SEQUENCE</scope>
    <source>
        <strain evidence="1">CBS 525.71</strain>
    </source>
</reference>
<evidence type="ECO:0000313" key="1">
    <source>
        <dbReference type="EMBL" id="KAF2623077.1"/>
    </source>
</evidence>
<keyword evidence="1" id="KW-0378">Hydrolase</keyword>
<protein>
    <submittedName>
        <fullName evidence="1">Glycoside hydrolase family 5 protein</fullName>
    </submittedName>
</protein>
<dbReference type="EMBL" id="MU006739">
    <property type="protein sequence ID" value="KAF2623077.1"/>
    <property type="molecule type" value="Genomic_DNA"/>
</dbReference>
<accession>A0ACB6RQ60</accession>
<keyword evidence="2" id="KW-1185">Reference proteome</keyword>
<organism evidence="1 2">
    <name type="scientific">Macroventuria anomochaeta</name>
    <dbReference type="NCBI Taxonomy" id="301207"/>
    <lineage>
        <taxon>Eukaryota</taxon>
        <taxon>Fungi</taxon>
        <taxon>Dikarya</taxon>
        <taxon>Ascomycota</taxon>
        <taxon>Pezizomycotina</taxon>
        <taxon>Dothideomycetes</taxon>
        <taxon>Pleosporomycetidae</taxon>
        <taxon>Pleosporales</taxon>
        <taxon>Pleosporineae</taxon>
        <taxon>Didymellaceae</taxon>
        <taxon>Macroventuria</taxon>
    </lineage>
</organism>
<dbReference type="Proteomes" id="UP000799754">
    <property type="component" value="Unassembled WGS sequence"/>
</dbReference>